<evidence type="ECO:0000313" key="1">
    <source>
        <dbReference type="EMBL" id="KAK8508419.1"/>
    </source>
</evidence>
<dbReference type="EMBL" id="JBBPBM010000101">
    <property type="protein sequence ID" value="KAK8508419.1"/>
    <property type="molecule type" value="Genomic_DNA"/>
</dbReference>
<proteinExistence type="predicted"/>
<reference evidence="1 2" key="1">
    <citation type="journal article" date="2024" name="G3 (Bethesda)">
        <title>Genome assembly of Hibiscus sabdariffa L. provides insights into metabolisms of medicinal natural products.</title>
        <authorList>
            <person name="Kim T."/>
        </authorList>
    </citation>
    <scope>NUCLEOTIDE SEQUENCE [LARGE SCALE GENOMIC DNA]</scope>
    <source>
        <strain evidence="1">TK-2024</strain>
        <tissue evidence="1">Old leaves</tissue>
    </source>
</reference>
<keyword evidence="2" id="KW-1185">Reference proteome</keyword>
<organism evidence="1 2">
    <name type="scientific">Hibiscus sabdariffa</name>
    <name type="common">roselle</name>
    <dbReference type="NCBI Taxonomy" id="183260"/>
    <lineage>
        <taxon>Eukaryota</taxon>
        <taxon>Viridiplantae</taxon>
        <taxon>Streptophyta</taxon>
        <taxon>Embryophyta</taxon>
        <taxon>Tracheophyta</taxon>
        <taxon>Spermatophyta</taxon>
        <taxon>Magnoliopsida</taxon>
        <taxon>eudicotyledons</taxon>
        <taxon>Gunneridae</taxon>
        <taxon>Pentapetalae</taxon>
        <taxon>rosids</taxon>
        <taxon>malvids</taxon>
        <taxon>Malvales</taxon>
        <taxon>Malvaceae</taxon>
        <taxon>Malvoideae</taxon>
        <taxon>Hibiscus</taxon>
    </lineage>
</organism>
<gene>
    <name evidence="1" type="ORF">V6N12_020200</name>
</gene>
<name>A0ABR2BNE3_9ROSI</name>
<comment type="caution">
    <text evidence="1">The sequence shown here is derived from an EMBL/GenBank/DDBJ whole genome shotgun (WGS) entry which is preliminary data.</text>
</comment>
<sequence>MLFWCIRYRYRRKRIGTCSSETSRCNYCIRRIGTAVGVQVRFAFRIGTAVGVSAYWYAKACSGTVARIGTPFGFWNFQ</sequence>
<accession>A0ABR2BNE3</accession>
<protein>
    <submittedName>
        <fullName evidence="1">Uncharacterized protein</fullName>
    </submittedName>
</protein>
<evidence type="ECO:0000313" key="2">
    <source>
        <dbReference type="Proteomes" id="UP001472677"/>
    </source>
</evidence>
<dbReference type="Proteomes" id="UP001472677">
    <property type="component" value="Unassembled WGS sequence"/>
</dbReference>